<evidence type="ECO:0000313" key="3">
    <source>
        <dbReference type="Proteomes" id="UP000488936"/>
    </source>
</evidence>
<dbReference type="OrthoDB" id="976022at2"/>
<sequence>MTLFKFKKLSSVLLFSTFLFLSSCADKESELELEIAQVPMEIEVERFDEIFFKATAEELPKVKANFPYLFPIEMSDQFWLEKKRDTLFVEVNEEVEKRYKDLGSLPVDIEMFAKHAKYYFKGESDRKKLITLVTEVDVTAKAVYADTLILVSLDTYLGKDHKFYQGFAQYLRPAFERSQLLPDLAENFIMQKMLPPRDRRFLGSLIHEGKILYAKEVLLPKVAEEDIIGYSKEQLKWAKANETEVWRYFMEEELLYSTDLKLNKRFIDTAPFSKFYLEIDNEAPGRIGAWIGWQIVRSYMKNNNVTLQELLTKSNDEVFQQSKYKPKK</sequence>
<dbReference type="PROSITE" id="PS51257">
    <property type="entry name" value="PROKAR_LIPOPROTEIN"/>
    <property type="match status" value="1"/>
</dbReference>
<keyword evidence="3" id="KW-1185">Reference proteome</keyword>
<feature type="chain" id="PRO_5029759206" evidence="1">
    <location>
        <begin position="26"/>
        <end position="328"/>
    </location>
</feature>
<dbReference type="Pfam" id="PF25594">
    <property type="entry name" value="GldB_lipo"/>
    <property type="match status" value="1"/>
</dbReference>
<keyword evidence="2" id="KW-0449">Lipoprotein</keyword>
<feature type="signal peptide" evidence="1">
    <location>
        <begin position="1"/>
        <end position="25"/>
    </location>
</feature>
<evidence type="ECO:0000256" key="1">
    <source>
        <dbReference type="SAM" id="SignalP"/>
    </source>
</evidence>
<protein>
    <submittedName>
        <fullName evidence="2">Gliding motility lipoprotein GldB</fullName>
    </submittedName>
</protein>
<reference evidence="2 3" key="1">
    <citation type="journal article" date="2006" name="Int. J. Syst. Evol. Microbiol.">
        <title>Myroides pelagicus sp. nov., isolated from seawater in Thailand.</title>
        <authorList>
            <person name="Yoon J."/>
            <person name="Maneerat S."/>
            <person name="Kawai F."/>
            <person name="Yokota A."/>
        </authorList>
    </citation>
    <scope>NUCLEOTIDE SEQUENCE [LARGE SCALE GENOMIC DNA]</scope>
    <source>
        <strain evidence="2 3">SM1T</strain>
    </source>
</reference>
<evidence type="ECO:0000313" key="2">
    <source>
        <dbReference type="EMBL" id="MTH31063.1"/>
    </source>
</evidence>
<dbReference type="InterPro" id="IPR019853">
    <property type="entry name" value="GldB-like"/>
</dbReference>
<dbReference type="NCBIfam" id="TIGR03514">
    <property type="entry name" value="GldB_lipo"/>
    <property type="match status" value="1"/>
</dbReference>
<dbReference type="RefSeq" id="WP_155037029.1">
    <property type="nucleotide sequence ID" value="NZ_JAYMMG010000001.1"/>
</dbReference>
<dbReference type="Proteomes" id="UP000488936">
    <property type="component" value="Unassembled WGS sequence"/>
</dbReference>
<dbReference type="AlphaFoldDB" id="A0A7K1GSX8"/>
<keyword evidence="1" id="KW-0732">Signal</keyword>
<dbReference type="EMBL" id="WMJY01000065">
    <property type="protein sequence ID" value="MTH31063.1"/>
    <property type="molecule type" value="Genomic_DNA"/>
</dbReference>
<name>A0A7K1GSX8_9FLAO</name>
<gene>
    <name evidence="2" type="primary">gldB</name>
    <name evidence="2" type="ORF">GJV77_14415</name>
</gene>
<comment type="caution">
    <text evidence="2">The sequence shown here is derived from an EMBL/GenBank/DDBJ whole genome shotgun (WGS) entry which is preliminary data.</text>
</comment>
<accession>A0A7K1GSX8</accession>
<proteinExistence type="predicted"/>
<organism evidence="2 3">
    <name type="scientific">Myroides pelagicus</name>
    <dbReference type="NCBI Taxonomy" id="270914"/>
    <lineage>
        <taxon>Bacteria</taxon>
        <taxon>Pseudomonadati</taxon>
        <taxon>Bacteroidota</taxon>
        <taxon>Flavobacteriia</taxon>
        <taxon>Flavobacteriales</taxon>
        <taxon>Flavobacteriaceae</taxon>
        <taxon>Myroides</taxon>
    </lineage>
</organism>